<dbReference type="Pfam" id="PF10545">
    <property type="entry name" value="MADF_DNA_bdg"/>
    <property type="match status" value="1"/>
</dbReference>
<evidence type="ECO:0000313" key="2">
    <source>
        <dbReference type="EMBL" id="GBP81540.1"/>
    </source>
</evidence>
<protein>
    <recommendedName>
        <fullName evidence="1">MADF domain-containing protein</fullName>
    </recommendedName>
</protein>
<accession>A0A4C1Z1X9</accession>
<dbReference type="EMBL" id="BGZK01001516">
    <property type="protein sequence ID" value="GBP81540.1"/>
    <property type="molecule type" value="Genomic_DNA"/>
</dbReference>
<evidence type="ECO:0000259" key="1">
    <source>
        <dbReference type="Pfam" id="PF10545"/>
    </source>
</evidence>
<dbReference type="Proteomes" id="UP000299102">
    <property type="component" value="Unassembled WGS sequence"/>
</dbReference>
<dbReference type="OrthoDB" id="6616165at2759"/>
<evidence type="ECO:0000313" key="3">
    <source>
        <dbReference type="Proteomes" id="UP000299102"/>
    </source>
</evidence>
<dbReference type="AlphaFoldDB" id="A0A4C1Z1X9"/>
<comment type="caution">
    <text evidence="2">The sequence shown here is derived from an EMBL/GenBank/DDBJ whole genome shotgun (WGS) entry which is preliminary data.</text>
</comment>
<dbReference type="InterPro" id="IPR006578">
    <property type="entry name" value="MADF-dom"/>
</dbReference>
<sequence>MRSKKSRGIRFIGVSRRFCDSAHMTKMSEGPWEVVGLSVSMFLEFGDHYLASKAIENKQKSLEYSMDEISTFMVSKFVRDPLGRSSIRSSVSFYIYGKRLNVSEFGDHYLASKAIENKQKSLEYSMDEISTFMVSKFVRDPLGRSSIRSSVSFYIYGKRLNVSEFGDHYLASKAIENKQKSLEYSMDEISTFMQLTISKCVEALSSRPNSHRGDLITLTAEDGAGTGRRGCGRYRAYRVHCDTCTYPPENFLKKKWKTARDYYMRERKKENEERSGSAAKKKKACPYFNLLQFLKLTKSQGTRVEI</sequence>
<proteinExistence type="predicted"/>
<keyword evidence="3" id="KW-1185">Reference proteome</keyword>
<reference evidence="2 3" key="1">
    <citation type="journal article" date="2019" name="Commun. Biol.">
        <title>The bagworm genome reveals a unique fibroin gene that provides high tensile strength.</title>
        <authorList>
            <person name="Kono N."/>
            <person name="Nakamura H."/>
            <person name="Ohtoshi R."/>
            <person name="Tomita M."/>
            <person name="Numata K."/>
            <person name="Arakawa K."/>
        </authorList>
    </citation>
    <scope>NUCLEOTIDE SEQUENCE [LARGE SCALE GENOMIC DNA]</scope>
</reference>
<gene>
    <name evidence="2" type="ORF">EVAR_57185_1</name>
</gene>
<organism evidence="2 3">
    <name type="scientific">Eumeta variegata</name>
    <name type="common">Bagworm moth</name>
    <name type="synonym">Eumeta japonica</name>
    <dbReference type="NCBI Taxonomy" id="151549"/>
    <lineage>
        <taxon>Eukaryota</taxon>
        <taxon>Metazoa</taxon>
        <taxon>Ecdysozoa</taxon>
        <taxon>Arthropoda</taxon>
        <taxon>Hexapoda</taxon>
        <taxon>Insecta</taxon>
        <taxon>Pterygota</taxon>
        <taxon>Neoptera</taxon>
        <taxon>Endopterygota</taxon>
        <taxon>Lepidoptera</taxon>
        <taxon>Glossata</taxon>
        <taxon>Ditrysia</taxon>
        <taxon>Tineoidea</taxon>
        <taxon>Psychidae</taxon>
        <taxon>Oiketicinae</taxon>
        <taxon>Eumeta</taxon>
    </lineage>
</organism>
<feature type="domain" description="MADF" evidence="1">
    <location>
        <begin position="248"/>
        <end position="294"/>
    </location>
</feature>
<name>A0A4C1Z1X9_EUMVA</name>